<dbReference type="PROSITE" id="PS50106">
    <property type="entry name" value="PDZ"/>
    <property type="match status" value="1"/>
</dbReference>
<feature type="compositionally biased region" description="Low complexity" evidence="4">
    <location>
        <begin position="239"/>
        <end position="258"/>
    </location>
</feature>
<protein>
    <submittedName>
        <fullName evidence="7">Phage prohead protease</fullName>
    </submittedName>
</protein>
<reference evidence="7 8" key="1">
    <citation type="journal article" date="2016" name="Genome Announc.">
        <title>Complete Genome Sequence of Aurantimicrobium minutum Type Strain KNCT, a Planktonic Ultramicrobacterium Isolated from River Water.</title>
        <authorList>
            <person name="Nakai R."/>
            <person name="Fujisawa T."/>
            <person name="Nakamura Y."/>
            <person name="Nishide H."/>
            <person name="Uchiyama I."/>
            <person name="Baba T."/>
            <person name="Toyoda A."/>
            <person name="Fujiyama A."/>
            <person name="Naganuma T."/>
            <person name="Niki H."/>
        </authorList>
    </citation>
    <scope>NUCLEOTIDE SEQUENCE [LARGE SCALE GENOMIC DNA]</scope>
    <source>
        <strain evidence="7 8">KNC</strain>
    </source>
</reference>
<feature type="domain" description="PDZ" evidence="6">
    <location>
        <begin position="342"/>
        <end position="428"/>
    </location>
</feature>
<dbReference type="PRINTS" id="PR00834">
    <property type="entry name" value="PROTEASES2C"/>
</dbReference>
<dbReference type="GO" id="GO:0004252">
    <property type="term" value="F:serine-type endopeptidase activity"/>
    <property type="evidence" value="ECO:0007669"/>
    <property type="project" value="InterPro"/>
</dbReference>
<evidence type="ECO:0000313" key="7">
    <source>
        <dbReference type="EMBL" id="BAU98824.1"/>
    </source>
</evidence>
<proteinExistence type="inferred from homology"/>
<dbReference type="InterPro" id="IPR001478">
    <property type="entry name" value="PDZ"/>
</dbReference>
<name>A0A173LVF5_9MICO</name>
<dbReference type="Pfam" id="PF13365">
    <property type="entry name" value="Trypsin_2"/>
    <property type="match status" value="1"/>
</dbReference>
<dbReference type="SMART" id="SM00228">
    <property type="entry name" value="PDZ"/>
    <property type="match status" value="1"/>
</dbReference>
<comment type="similarity">
    <text evidence="1">Belongs to the peptidase S1C family.</text>
</comment>
<dbReference type="KEGG" id="amin:AUMI_12820"/>
<evidence type="ECO:0000256" key="4">
    <source>
        <dbReference type="SAM" id="MobiDB-lite"/>
    </source>
</evidence>
<feature type="transmembrane region" description="Helical" evidence="5">
    <location>
        <begin position="52"/>
        <end position="77"/>
    </location>
</feature>
<evidence type="ECO:0000256" key="3">
    <source>
        <dbReference type="ARBA" id="ARBA00022801"/>
    </source>
</evidence>
<evidence type="ECO:0000259" key="6">
    <source>
        <dbReference type="PROSITE" id="PS50106"/>
    </source>
</evidence>
<dbReference type="InterPro" id="IPR009003">
    <property type="entry name" value="Peptidase_S1_PA"/>
</dbReference>
<keyword evidence="5" id="KW-1133">Transmembrane helix</keyword>
<keyword evidence="5" id="KW-0812">Transmembrane</keyword>
<dbReference type="PANTHER" id="PTHR43343:SF3">
    <property type="entry name" value="PROTEASE DO-LIKE 8, CHLOROPLASTIC"/>
    <property type="match status" value="1"/>
</dbReference>
<dbReference type="GeneID" id="80451468"/>
<dbReference type="Gene3D" id="2.30.42.10">
    <property type="match status" value="1"/>
</dbReference>
<dbReference type="Proteomes" id="UP000243847">
    <property type="component" value="Chromosome sequence1"/>
</dbReference>
<evidence type="ECO:0000256" key="5">
    <source>
        <dbReference type="SAM" id="Phobius"/>
    </source>
</evidence>
<dbReference type="SUPFAM" id="SSF50494">
    <property type="entry name" value="Trypsin-like serine proteases"/>
    <property type="match status" value="1"/>
</dbReference>
<dbReference type="InterPro" id="IPR001940">
    <property type="entry name" value="Peptidase_S1C"/>
</dbReference>
<keyword evidence="5" id="KW-0472">Membrane</keyword>
<sequence length="441" mass="43742">MTENNDKGIPEYFFPKVGEGSTPPPAAPAAEQVIPETFVGPARVQADKQSKALPLVAVAVAAALVGGIAGAGAAVFFTGQNSTTASSSAVQGITINDTDEVNAVTAVAAKASPSVVTISVTGDAGAGTGSGVILNEEGYVLTNNHVVTLDGASNTADITVQDNEGNIYPATIVGTDPTVDMAVLKIKGTGPFIPIEWADSSKLNVGDLTIALGAPLGLAGTVTTGIVSALNRSIQVASSAAPDSSGSDSGNSGESENPFNFDFGQGQTPSQRQSQSAAISIPVIQTDAAINPGNSGGALLDSKGRLIGINVAIASAGGGEAGSIGVGFALPSNLAKRVSTELIQNQKASHGLLGAQVSDAAAKDGSNAVGAYIEEVVDGGAAQKGGIKAGDIVTQFNGVRITDANDLTAQVRTAPGGSDATVVINRGGKTQTLKVQLGTLN</sequence>
<dbReference type="RefSeq" id="WP_096380524.1">
    <property type="nucleotide sequence ID" value="NZ_AP017457.1"/>
</dbReference>
<dbReference type="PANTHER" id="PTHR43343">
    <property type="entry name" value="PEPTIDASE S12"/>
    <property type="match status" value="1"/>
</dbReference>
<dbReference type="AlphaFoldDB" id="A0A173LVF5"/>
<accession>A0A173LVF5</accession>
<dbReference type="EMBL" id="AP017457">
    <property type="protein sequence ID" value="BAU98824.1"/>
    <property type="molecule type" value="Genomic_DNA"/>
</dbReference>
<dbReference type="Gene3D" id="2.40.10.10">
    <property type="entry name" value="Trypsin-like serine proteases"/>
    <property type="match status" value="2"/>
</dbReference>
<evidence type="ECO:0000256" key="2">
    <source>
        <dbReference type="ARBA" id="ARBA00022670"/>
    </source>
</evidence>
<dbReference type="InterPro" id="IPR043504">
    <property type="entry name" value="Peptidase_S1_PA_chymotrypsin"/>
</dbReference>
<feature type="region of interest" description="Disordered" evidence="4">
    <location>
        <begin position="239"/>
        <end position="278"/>
    </location>
</feature>
<dbReference type="GO" id="GO:0006508">
    <property type="term" value="P:proteolysis"/>
    <property type="evidence" value="ECO:0007669"/>
    <property type="project" value="UniProtKB-KW"/>
</dbReference>
<evidence type="ECO:0000313" key="8">
    <source>
        <dbReference type="Proteomes" id="UP000243847"/>
    </source>
</evidence>
<dbReference type="InterPro" id="IPR036034">
    <property type="entry name" value="PDZ_sf"/>
</dbReference>
<dbReference type="Pfam" id="PF13180">
    <property type="entry name" value="PDZ_2"/>
    <property type="match status" value="1"/>
</dbReference>
<organism evidence="7 8">
    <name type="scientific">Aurantimicrobium minutum</name>
    <dbReference type="NCBI Taxonomy" id="708131"/>
    <lineage>
        <taxon>Bacteria</taxon>
        <taxon>Bacillati</taxon>
        <taxon>Actinomycetota</taxon>
        <taxon>Actinomycetes</taxon>
        <taxon>Micrococcales</taxon>
        <taxon>Microbacteriaceae</taxon>
        <taxon>Aurantimicrobium</taxon>
    </lineage>
</organism>
<keyword evidence="2 7" id="KW-0645">Protease</keyword>
<dbReference type="SUPFAM" id="SSF50156">
    <property type="entry name" value="PDZ domain-like"/>
    <property type="match status" value="1"/>
</dbReference>
<evidence type="ECO:0000256" key="1">
    <source>
        <dbReference type="ARBA" id="ARBA00010541"/>
    </source>
</evidence>
<gene>
    <name evidence="7" type="ORF">AUMI_12820</name>
</gene>
<dbReference type="InterPro" id="IPR051201">
    <property type="entry name" value="Chloro_Bact_Ser_Proteases"/>
</dbReference>
<keyword evidence="3" id="KW-0378">Hydrolase</keyword>
<dbReference type="OrthoDB" id="9758917at2"/>